<proteinExistence type="predicted"/>
<gene>
    <name evidence="1" type="ORF">EQW73_15185</name>
    <name evidence="2" type="ORF">EQW78_13165</name>
</gene>
<evidence type="ECO:0000313" key="1">
    <source>
        <dbReference type="EMBL" id="RXR23661.1"/>
    </source>
</evidence>
<evidence type="ECO:0000313" key="3">
    <source>
        <dbReference type="Proteomes" id="UP000289805"/>
    </source>
</evidence>
<accession>A0A4Q1KS68</accession>
<dbReference type="OrthoDB" id="5244255at2"/>
<dbReference type="AlphaFoldDB" id="A0A4Q1KS68"/>
<evidence type="ECO:0000313" key="4">
    <source>
        <dbReference type="Proteomes" id="UP000290517"/>
    </source>
</evidence>
<organism evidence="2 3">
    <name type="scientific">Oerskovia turbata</name>
    <dbReference type="NCBI Taxonomy" id="1713"/>
    <lineage>
        <taxon>Bacteria</taxon>
        <taxon>Bacillati</taxon>
        <taxon>Actinomycetota</taxon>
        <taxon>Actinomycetes</taxon>
        <taxon>Micrococcales</taxon>
        <taxon>Cellulomonadaceae</taxon>
        <taxon>Oerskovia</taxon>
    </lineage>
</organism>
<reference evidence="3 4" key="1">
    <citation type="submission" date="2019-01" db="EMBL/GenBank/DDBJ databases">
        <title>Oerskovia turbata Genome sequencing and assembly.</title>
        <authorList>
            <person name="Dou T."/>
        </authorList>
    </citation>
    <scope>NUCLEOTIDE SEQUENCE [LARGE SCALE GENOMIC DNA]</scope>
    <source>
        <strain evidence="2 3">JCM12123</strain>
        <strain evidence="1 4">JCM3160</strain>
    </source>
</reference>
<protein>
    <recommendedName>
        <fullName evidence="5">Chemotaxis phosphatase CheX-like domain-containing protein</fullName>
    </recommendedName>
</protein>
<comment type="caution">
    <text evidence="2">The sequence shown here is derived from an EMBL/GenBank/DDBJ whole genome shotgun (WGS) entry which is preliminary data.</text>
</comment>
<dbReference type="Proteomes" id="UP000290517">
    <property type="component" value="Unassembled WGS sequence"/>
</dbReference>
<dbReference type="RefSeq" id="WP_030153587.1">
    <property type="nucleotide sequence ID" value="NZ_JOFV01000028.1"/>
</dbReference>
<dbReference type="EMBL" id="SDJQ01000016">
    <property type="protein sequence ID" value="RXR32931.1"/>
    <property type="molecule type" value="Genomic_DNA"/>
</dbReference>
<keyword evidence="4" id="KW-1185">Reference proteome</keyword>
<name>A0A4Q1KS68_9CELL</name>
<evidence type="ECO:0008006" key="5">
    <source>
        <dbReference type="Google" id="ProtNLM"/>
    </source>
</evidence>
<dbReference type="Proteomes" id="UP000289805">
    <property type="component" value="Unassembled WGS sequence"/>
</dbReference>
<sequence length="161" mass="16521">MTTTPLPQLKEIKDLYAGLVGRACTAVPAGQLMTPETKGLVAATYLSNRGQVEAVVVVDVPLGAYLGASIGLMPPGPAKDAAADGRLSDVLLENVSEVLNVTAGLFNTEDAPHLVLADVFDSTRAALPGTAVSFLRSTGRRLDAAVEVAGYGGGAFTVVLR</sequence>
<dbReference type="STRING" id="1713.GCA_000718325_03556"/>
<evidence type="ECO:0000313" key="2">
    <source>
        <dbReference type="EMBL" id="RXR32931.1"/>
    </source>
</evidence>
<dbReference type="EMBL" id="SDJR01000010">
    <property type="protein sequence ID" value="RXR23661.1"/>
    <property type="molecule type" value="Genomic_DNA"/>
</dbReference>